<dbReference type="InterPro" id="IPR026893">
    <property type="entry name" value="Tyr/Ser_Pase_IphP-type"/>
</dbReference>
<dbReference type="Pfam" id="PF13350">
    <property type="entry name" value="Y_phosphatase3"/>
    <property type="match status" value="1"/>
</dbReference>
<dbReference type="RefSeq" id="WP_190247402.1">
    <property type="nucleotide sequence ID" value="NZ_CAACXN010000018.1"/>
</dbReference>
<dbReference type="InterPro" id="IPR016130">
    <property type="entry name" value="Tyr_Pase_AS"/>
</dbReference>
<sequence length="230" mass="24400">MHTMTIDGLFNVRGDEPSAPWLVRSGTTEKLTAAGTAELRRLGVTMILDLREPDEVSGTCPGLPVVSVPLFGQPAPTAGRLEDIYDRLLLERGHAFARAVAHVADADGGVLVHCTAGKDRTGLLTALTLAAVGIGSETISADYAQSGGSIRSVRGHIAARIADEADPELREEILRLHLDSPREAIDHALSTLEGLGGSVSYLRRHGLTDEQLAQLRRKAGSGDTAQRRSA</sequence>
<evidence type="ECO:0000313" key="2">
    <source>
        <dbReference type="EMBL" id="QPS34371.1"/>
    </source>
</evidence>
<protein>
    <submittedName>
        <fullName evidence="3">Tyrosine-protein phosphatase</fullName>
        <ecNumber evidence="3">3.1.3.48</ecNumber>
    </submittedName>
</protein>
<dbReference type="SUPFAM" id="SSF52799">
    <property type="entry name" value="(Phosphotyrosine protein) phosphatases II"/>
    <property type="match status" value="1"/>
</dbReference>
<name>A0A449DBS7_9MICO</name>
<dbReference type="GO" id="GO:0004725">
    <property type="term" value="F:protein tyrosine phosphatase activity"/>
    <property type="evidence" value="ECO:0007669"/>
    <property type="project" value="UniProtKB-EC"/>
</dbReference>
<dbReference type="KEGG" id="bcau:I6G59_03285"/>
<dbReference type="AlphaFoldDB" id="A0A449DBS7"/>
<dbReference type="EMBL" id="CAACXN010000018">
    <property type="protein sequence ID" value="VEW15023.1"/>
    <property type="molecule type" value="Genomic_DNA"/>
</dbReference>
<evidence type="ECO:0000313" key="5">
    <source>
        <dbReference type="Proteomes" id="UP000594979"/>
    </source>
</evidence>
<accession>A0A449DBS7</accession>
<dbReference type="InterPro" id="IPR029021">
    <property type="entry name" value="Prot-tyrosine_phosphatase-like"/>
</dbReference>
<dbReference type="Gene3D" id="3.90.190.10">
    <property type="entry name" value="Protein tyrosine phosphatase superfamily"/>
    <property type="match status" value="1"/>
</dbReference>
<gene>
    <name evidence="3" type="primary">iphP_2</name>
    <name evidence="2" type="ORF">I6G59_03285</name>
    <name evidence="3" type="ORF">NCTC12391_03174</name>
</gene>
<dbReference type="EMBL" id="CP065682">
    <property type="protein sequence ID" value="QPS34371.1"/>
    <property type="molecule type" value="Genomic_DNA"/>
</dbReference>
<reference evidence="3 4" key="1">
    <citation type="submission" date="2019-02" db="EMBL/GenBank/DDBJ databases">
        <authorList>
            <consortium name="Pathogen Informatics"/>
        </authorList>
    </citation>
    <scope>NUCLEOTIDE SEQUENCE [LARGE SCALE GENOMIC DNA]</scope>
    <source>
        <strain evidence="3 4">3012STDY7078520</strain>
    </source>
</reference>
<evidence type="ECO:0000313" key="4">
    <source>
        <dbReference type="Proteomes" id="UP000386281"/>
    </source>
</evidence>
<dbReference type="InterPro" id="IPR000387">
    <property type="entry name" value="Tyr_Pase_dom"/>
</dbReference>
<proteinExistence type="predicted"/>
<dbReference type="PROSITE" id="PS50056">
    <property type="entry name" value="TYR_PHOSPHATASE_2"/>
    <property type="match status" value="1"/>
</dbReference>
<dbReference type="Proteomes" id="UP000594979">
    <property type="component" value="Chromosome"/>
</dbReference>
<evidence type="ECO:0000313" key="3">
    <source>
        <dbReference type="EMBL" id="VEW15023.1"/>
    </source>
</evidence>
<organism evidence="3 4">
    <name type="scientific">Brevibacterium casei</name>
    <dbReference type="NCBI Taxonomy" id="33889"/>
    <lineage>
        <taxon>Bacteria</taxon>
        <taxon>Bacillati</taxon>
        <taxon>Actinomycetota</taxon>
        <taxon>Actinomycetes</taxon>
        <taxon>Micrococcales</taxon>
        <taxon>Brevibacteriaceae</taxon>
        <taxon>Brevibacterium</taxon>
    </lineage>
</organism>
<keyword evidence="3" id="KW-0378">Hydrolase</keyword>
<reference evidence="2 5" key="2">
    <citation type="submission" date="2020-12" db="EMBL/GenBank/DDBJ databases">
        <title>FDA dAtabase for Regulatory Grade micrObial Sequences (FDA-ARGOS): Supporting development and validation of Infectious Disease Dx tests.</title>
        <authorList>
            <person name="Sproer C."/>
            <person name="Gronow S."/>
            <person name="Severitt S."/>
            <person name="Schroder I."/>
            <person name="Tallon L."/>
            <person name="Sadzewicz L."/>
            <person name="Zhao X."/>
            <person name="Boylan J."/>
            <person name="Ott S."/>
            <person name="Bowen H."/>
            <person name="Vavikolanu K."/>
            <person name="Mehta A."/>
            <person name="Aluvathingal J."/>
            <person name="Nadendla S."/>
            <person name="Lowell S."/>
            <person name="Myers T."/>
            <person name="Yan Y."/>
            <person name="Sichtig H."/>
        </authorList>
    </citation>
    <scope>NUCLEOTIDE SEQUENCE [LARGE SCALE GENOMIC DNA]</scope>
    <source>
        <strain evidence="2 5">FDAARGOS_902</strain>
    </source>
</reference>
<evidence type="ECO:0000259" key="1">
    <source>
        <dbReference type="PROSITE" id="PS50056"/>
    </source>
</evidence>
<dbReference type="Proteomes" id="UP000386281">
    <property type="component" value="Unassembled WGS sequence"/>
</dbReference>
<dbReference type="PROSITE" id="PS00383">
    <property type="entry name" value="TYR_PHOSPHATASE_1"/>
    <property type="match status" value="1"/>
</dbReference>
<feature type="domain" description="Tyrosine specific protein phosphatases" evidence="1">
    <location>
        <begin position="94"/>
        <end position="154"/>
    </location>
</feature>
<dbReference type="EC" id="3.1.3.48" evidence="3"/>